<dbReference type="SUPFAM" id="SSF52540">
    <property type="entry name" value="P-loop containing nucleoside triphosphate hydrolases"/>
    <property type="match status" value="1"/>
</dbReference>
<dbReference type="Gene3D" id="3.40.50.300">
    <property type="entry name" value="P-loop containing nucleotide triphosphate hydrolases"/>
    <property type="match status" value="1"/>
</dbReference>
<evidence type="ECO:0000313" key="4">
    <source>
        <dbReference type="Proteomes" id="UP001224418"/>
    </source>
</evidence>
<dbReference type="InterPro" id="IPR027417">
    <property type="entry name" value="P-loop_NTPase"/>
</dbReference>
<protein>
    <submittedName>
        <fullName evidence="3">Cdc6-like AAA superfamily ATPase</fullName>
    </submittedName>
</protein>
<sequence length="364" mass="41384">MNSKGNRFFLGGNTPKGFYSFFSEVMPLKDANRIFCLKGGPGTGKSSLMKELGKEYEDKGYNVEYFHCSSDSDSLDCVLLKDLNIAILDGTAPHTTDPKVPGAIDEIVNLGQHWNEEGIKKYKTDILSVQNSITNNFNRAYKYFNAASIIHEDWSSLNNEALNLNKFNFLMEELKDKLYKSTVSSMGSCRNLFITAFTPTGIVTFLDNLVDRCDTTYVLNGPPGTGKHEILSYLRDEGLKRGFHIDVFHSPIVPEKIEHIYIQELNTSVISSNELNQQLYHGHQVYMENYLNYDTINCLNEKIIDAKNCFYTLLNKGLSILTEAKKAHDDIEKYYIPNMNFDEIKDVKKYIVDKITSIESSLSK</sequence>
<feature type="domain" description="Nephrocystin 3-like N-terminal" evidence="2">
    <location>
        <begin position="30"/>
        <end position="74"/>
    </location>
</feature>
<keyword evidence="4" id="KW-1185">Reference proteome</keyword>
<comment type="caution">
    <text evidence="3">The sequence shown here is derived from an EMBL/GenBank/DDBJ whole genome shotgun (WGS) entry which is preliminary data.</text>
</comment>
<accession>A0ABU0JS96</accession>
<dbReference type="InterPro" id="IPR056884">
    <property type="entry name" value="NPHP3-like_N"/>
</dbReference>
<gene>
    <name evidence="3" type="ORF">QOZ93_001715</name>
</gene>
<evidence type="ECO:0000256" key="1">
    <source>
        <dbReference type="ARBA" id="ARBA00022737"/>
    </source>
</evidence>
<dbReference type="Proteomes" id="UP001224418">
    <property type="component" value="Unassembled WGS sequence"/>
</dbReference>
<name>A0ABU0JS96_HATLI</name>
<keyword evidence="1" id="KW-0677">Repeat</keyword>
<organism evidence="3 4">
    <name type="scientific">Hathewaya limosa</name>
    <name type="common">Clostridium limosum</name>
    <dbReference type="NCBI Taxonomy" id="1536"/>
    <lineage>
        <taxon>Bacteria</taxon>
        <taxon>Bacillati</taxon>
        <taxon>Bacillota</taxon>
        <taxon>Clostridia</taxon>
        <taxon>Eubacteriales</taxon>
        <taxon>Clostridiaceae</taxon>
        <taxon>Hathewaya</taxon>
    </lineage>
</organism>
<evidence type="ECO:0000313" key="3">
    <source>
        <dbReference type="EMBL" id="MDQ0479972.1"/>
    </source>
</evidence>
<dbReference type="RefSeq" id="WP_307355887.1">
    <property type="nucleotide sequence ID" value="NZ_BAAACJ010000030.1"/>
</dbReference>
<proteinExistence type="predicted"/>
<evidence type="ECO:0000259" key="2">
    <source>
        <dbReference type="Pfam" id="PF24883"/>
    </source>
</evidence>
<reference evidence="3 4" key="1">
    <citation type="submission" date="2023-07" db="EMBL/GenBank/DDBJ databases">
        <title>Genomic Encyclopedia of Type Strains, Phase IV (KMG-IV): sequencing the most valuable type-strain genomes for metagenomic binning, comparative biology and taxonomic classification.</title>
        <authorList>
            <person name="Goeker M."/>
        </authorList>
    </citation>
    <scope>NUCLEOTIDE SEQUENCE [LARGE SCALE GENOMIC DNA]</scope>
    <source>
        <strain evidence="3 4">DSM 1400</strain>
    </source>
</reference>
<dbReference type="EMBL" id="JAUSWN010000013">
    <property type="protein sequence ID" value="MDQ0479972.1"/>
    <property type="molecule type" value="Genomic_DNA"/>
</dbReference>
<dbReference type="Pfam" id="PF24883">
    <property type="entry name" value="NPHP3_N"/>
    <property type="match status" value="1"/>
</dbReference>